<gene>
    <name evidence="1" type="ORF">PATL70BA_2470</name>
</gene>
<evidence type="ECO:0000313" key="2">
    <source>
        <dbReference type="Proteomes" id="UP000279029"/>
    </source>
</evidence>
<dbReference type="EMBL" id="LR130778">
    <property type="protein sequence ID" value="VDN48365.1"/>
    <property type="molecule type" value="Genomic_DNA"/>
</dbReference>
<protein>
    <recommendedName>
        <fullName evidence="3">SEC-C motif-containing protein</fullName>
    </recommendedName>
</protein>
<organism evidence="1 2">
    <name type="scientific">Petrocella atlantisensis</name>
    <dbReference type="NCBI Taxonomy" id="2173034"/>
    <lineage>
        <taxon>Bacteria</taxon>
        <taxon>Bacillati</taxon>
        <taxon>Bacillota</taxon>
        <taxon>Clostridia</taxon>
        <taxon>Lachnospirales</taxon>
        <taxon>Vallitaleaceae</taxon>
        <taxon>Petrocella</taxon>
    </lineage>
</organism>
<dbReference type="PANTHER" id="PTHR33747">
    <property type="entry name" value="UPF0225 PROTEIN SCO1677"/>
    <property type="match status" value="1"/>
</dbReference>
<keyword evidence="2" id="KW-1185">Reference proteome</keyword>
<dbReference type="AlphaFoldDB" id="A0A3P7NZJ9"/>
<dbReference type="SUPFAM" id="SSF48452">
    <property type="entry name" value="TPR-like"/>
    <property type="match status" value="1"/>
</dbReference>
<name>A0A3P7NZJ9_9FIRM</name>
<dbReference type="Gene3D" id="3.10.450.50">
    <property type="match status" value="1"/>
</dbReference>
<dbReference type="Pfam" id="PF02810">
    <property type="entry name" value="SEC-C"/>
    <property type="match status" value="1"/>
</dbReference>
<sequence length="305" mass="35659">MKYEINCSKYVGIEPEPVNAEFIKLDIMMQEGYGYELNGDSHKAVTCWKDAFDELTAYFEENHLCDLKSFDDIFNGTQYIRNWVQDYDDSLRNVLLDADEESKEKIGMLKIELLGFLISLNVENDLNIHNLKRSLAETYYLMGQPEVGEQHFIQLIDDYPDNEWGYIGYSDEYWMGYSKYKDFDKAFKILNKAYNRLSIIESDIIAERLTDLMIVKKKMELENFNATEAFRNWTQFNDERPIIPEYAVLYQQLFDAREERLGKPKGKVAANDGFNQQPLVKEKKIGRNEPCPCGSGKKYKKCCGK</sequence>
<dbReference type="Proteomes" id="UP000279029">
    <property type="component" value="Chromosome"/>
</dbReference>
<dbReference type="InterPro" id="IPR004027">
    <property type="entry name" value="SEC_C_motif"/>
</dbReference>
<proteinExistence type="predicted"/>
<evidence type="ECO:0000313" key="1">
    <source>
        <dbReference type="EMBL" id="VDN48365.1"/>
    </source>
</evidence>
<dbReference type="SUPFAM" id="SSF103642">
    <property type="entry name" value="Sec-C motif"/>
    <property type="match status" value="1"/>
</dbReference>
<accession>A0A3P7NZJ9</accession>
<dbReference type="PANTHER" id="PTHR33747:SF1">
    <property type="entry name" value="ADENYLATE CYCLASE-ASSOCIATED CAP C-TERMINAL DOMAIN-CONTAINING PROTEIN"/>
    <property type="match status" value="1"/>
</dbReference>
<reference evidence="1 2" key="1">
    <citation type="submission" date="2018-09" db="EMBL/GenBank/DDBJ databases">
        <authorList>
            <person name="Postec A."/>
        </authorList>
    </citation>
    <scope>NUCLEOTIDE SEQUENCE [LARGE SCALE GENOMIC DNA]</scope>
    <source>
        <strain evidence="1">70B-A</strain>
    </source>
</reference>
<evidence type="ECO:0008006" key="3">
    <source>
        <dbReference type="Google" id="ProtNLM"/>
    </source>
</evidence>
<dbReference type="InterPro" id="IPR011990">
    <property type="entry name" value="TPR-like_helical_dom_sf"/>
</dbReference>
<dbReference type="KEGG" id="cbar:PATL70BA_2470"/>